<dbReference type="EMBL" id="CAJNDS010002720">
    <property type="protein sequence ID" value="CAE7572822.1"/>
    <property type="molecule type" value="Genomic_DNA"/>
</dbReference>
<keyword evidence="3" id="KW-1185">Reference proteome</keyword>
<dbReference type="InterPro" id="IPR025659">
    <property type="entry name" value="Tubby-like_C"/>
</dbReference>
<comment type="caution">
    <text evidence="2">The sequence shown here is derived from an EMBL/GenBank/DDBJ whole genome shotgun (WGS) entry which is preliminary data.</text>
</comment>
<dbReference type="PANTHER" id="PTHR31087">
    <property type="match status" value="1"/>
</dbReference>
<proteinExistence type="inferred from homology"/>
<dbReference type="SUPFAM" id="SSF54518">
    <property type="entry name" value="Tubby C-terminal domain-like"/>
    <property type="match status" value="1"/>
</dbReference>
<evidence type="ECO:0000313" key="3">
    <source>
        <dbReference type="Proteomes" id="UP000604046"/>
    </source>
</evidence>
<name>A0A812UJ23_9DINO</name>
<dbReference type="AlphaFoldDB" id="A0A812UJ23"/>
<dbReference type="PANTHER" id="PTHR31087:SF161">
    <property type="entry name" value="TUBBY C 2 FAMILY PROTEIN"/>
    <property type="match status" value="1"/>
</dbReference>
<dbReference type="Pfam" id="PF04525">
    <property type="entry name" value="LOR"/>
    <property type="match status" value="1"/>
</dbReference>
<accession>A0A812UJ23</accession>
<evidence type="ECO:0008006" key="4">
    <source>
        <dbReference type="Google" id="ProtNLM"/>
    </source>
</evidence>
<reference evidence="2" key="1">
    <citation type="submission" date="2021-02" db="EMBL/GenBank/DDBJ databases">
        <authorList>
            <person name="Dougan E. K."/>
            <person name="Rhodes N."/>
            <person name="Thang M."/>
            <person name="Chan C."/>
        </authorList>
    </citation>
    <scope>NUCLEOTIDE SEQUENCE</scope>
</reference>
<evidence type="ECO:0000256" key="1">
    <source>
        <dbReference type="ARBA" id="ARBA00005437"/>
    </source>
</evidence>
<organism evidence="2 3">
    <name type="scientific">Symbiodinium natans</name>
    <dbReference type="NCBI Taxonomy" id="878477"/>
    <lineage>
        <taxon>Eukaryota</taxon>
        <taxon>Sar</taxon>
        <taxon>Alveolata</taxon>
        <taxon>Dinophyceae</taxon>
        <taxon>Suessiales</taxon>
        <taxon>Symbiodiniaceae</taxon>
        <taxon>Symbiodinium</taxon>
    </lineage>
</organism>
<comment type="similarity">
    <text evidence="1">Belongs to the LOR family.</text>
</comment>
<protein>
    <recommendedName>
        <fullName evidence="4">Tubby C-terminal domain-containing protein</fullName>
    </recommendedName>
</protein>
<dbReference type="OrthoDB" id="97518at2759"/>
<dbReference type="InterPro" id="IPR007612">
    <property type="entry name" value="LOR"/>
</dbReference>
<gene>
    <name evidence="2" type="ORF">SNAT2548_LOCUS32646</name>
</gene>
<sequence>MMLRLKAKVFSFSGDSYKIVDANDSGKVMFQCQGKFLNFDEKRVICDAGGTPLFVIKEPLMQLDDKQYVYAAGPDGKPTTEIFRVGSNFGNTSQYTENLKGSTGKPIKLTGKMTLVSMKGGIYFGDAKTGQPIAKVCSPVTYKDFLPDDFDRNEYLVEIPPGVDSALVLAMVLAYEQMEQTYEQGNDY</sequence>
<dbReference type="Gene3D" id="2.40.160.200">
    <property type="entry name" value="LURP1-related"/>
    <property type="match status" value="1"/>
</dbReference>
<evidence type="ECO:0000313" key="2">
    <source>
        <dbReference type="EMBL" id="CAE7572822.1"/>
    </source>
</evidence>
<dbReference type="Proteomes" id="UP000604046">
    <property type="component" value="Unassembled WGS sequence"/>
</dbReference>
<dbReference type="InterPro" id="IPR038595">
    <property type="entry name" value="LOR_sf"/>
</dbReference>